<feature type="domain" description="DUF551" evidence="1">
    <location>
        <begin position="8"/>
        <end position="74"/>
    </location>
</feature>
<gene>
    <name evidence="2" type="ORF">H4317_09385</name>
</gene>
<dbReference type="Proteomes" id="UP000515489">
    <property type="component" value="Chromosome"/>
</dbReference>
<keyword evidence="3" id="KW-1185">Reference proteome</keyword>
<organism evidence="2 3">
    <name type="scientific">Hymenobacter sediminicola</name>
    <dbReference type="NCBI Taxonomy" id="2761579"/>
    <lineage>
        <taxon>Bacteria</taxon>
        <taxon>Pseudomonadati</taxon>
        <taxon>Bacteroidota</taxon>
        <taxon>Cytophagia</taxon>
        <taxon>Cytophagales</taxon>
        <taxon>Hymenobacteraceae</taxon>
        <taxon>Hymenobacter</taxon>
    </lineage>
</organism>
<dbReference type="RefSeq" id="WP_185889856.1">
    <property type="nucleotide sequence ID" value="NZ_CP060202.1"/>
</dbReference>
<reference evidence="2 3" key="1">
    <citation type="submission" date="2020-08" db="EMBL/GenBank/DDBJ databases">
        <title>Hymenobacter sp. S2-20-2 genome sequencing.</title>
        <authorList>
            <person name="Jin L."/>
        </authorList>
    </citation>
    <scope>NUCLEOTIDE SEQUENCE [LARGE SCALE GENOMIC DNA]</scope>
    <source>
        <strain evidence="2 3">S2-20-2</strain>
    </source>
</reference>
<dbReference type="InterPro" id="IPR007539">
    <property type="entry name" value="DUF551"/>
</dbReference>
<evidence type="ECO:0000259" key="1">
    <source>
        <dbReference type="Pfam" id="PF04448"/>
    </source>
</evidence>
<name>A0A7G7WC89_9BACT</name>
<dbReference type="KEGG" id="hsk:H4317_09385"/>
<accession>A0A7G7WC89</accession>
<dbReference type="AlphaFoldDB" id="A0A7G7WC89"/>
<evidence type="ECO:0000313" key="3">
    <source>
        <dbReference type="Proteomes" id="UP000515489"/>
    </source>
</evidence>
<sequence length="75" mass="8565">MATDSPTWILRTERLPEANQRVLVYAPFSWQDITVATYKPDNAGAKHMFVKPDHQGVDRYIKGVTHWMALPEAPV</sequence>
<dbReference type="EMBL" id="CP060202">
    <property type="protein sequence ID" value="QNH63982.1"/>
    <property type="molecule type" value="Genomic_DNA"/>
</dbReference>
<dbReference type="Pfam" id="PF04448">
    <property type="entry name" value="DUF551"/>
    <property type="match status" value="1"/>
</dbReference>
<proteinExistence type="predicted"/>
<protein>
    <submittedName>
        <fullName evidence="2">DUF551 domain-containing protein</fullName>
    </submittedName>
</protein>
<evidence type="ECO:0000313" key="2">
    <source>
        <dbReference type="EMBL" id="QNH63982.1"/>
    </source>
</evidence>